<dbReference type="EMBL" id="JBHRTL010000004">
    <property type="protein sequence ID" value="MFC3154394.1"/>
    <property type="molecule type" value="Genomic_DNA"/>
</dbReference>
<evidence type="ECO:0000313" key="2">
    <source>
        <dbReference type="EMBL" id="MFC3154394.1"/>
    </source>
</evidence>
<gene>
    <name evidence="2" type="ORF">ACFOEB_04195</name>
</gene>
<dbReference type="RefSeq" id="WP_339616664.1">
    <property type="nucleotide sequence ID" value="NZ_AP031500.1"/>
</dbReference>
<comment type="caution">
    <text evidence="2">The sequence shown here is derived from an EMBL/GenBank/DDBJ whole genome shotgun (WGS) entry which is preliminary data.</text>
</comment>
<evidence type="ECO:0000259" key="1">
    <source>
        <dbReference type="Pfam" id="PF03756"/>
    </source>
</evidence>
<proteinExistence type="predicted"/>
<organism evidence="2 3">
    <name type="scientific">Gilvimarinus japonicus</name>
    <dbReference type="NCBI Taxonomy" id="1796469"/>
    <lineage>
        <taxon>Bacteria</taxon>
        <taxon>Pseudomonadati</taxon>
        <taxon>Pseudomonadota</taxon>
        <taxon>Gammaproteobacteria</taxon>
        <taxon>Cellvibrionales</taxon>
        <taxon>Cellvibrionaceae</taxon>
        <taxon>Gilvimarinus</taxon>
    </lineage>
</organism>
<dbReference type="Proteomes" id="UP001595548">
    <property type="component" value="Unassembled WGS sequence"/>
</dbReference>
<accession>A0ABV7HKI3</accession>
<protein>
    <submittedName>
        <fullName evidence="2">AfsA-related hotdog domain-containing protein</fullName>
    </submittedName>
</protein>
<dbReference type="Pfam" id="PF03756">
    <property type="entry name" value="AfsA"/>
    <property type="match status" value="1"/>
</dbReference>
<evidence type="ECO:0000313" key="3">
    <source>
        <dbReference type="Proteomes" id="UP001595548"/>
    </source>
</evidence>
<dbReference type="InterPro" id="IPR005509">
    <property type="entry name" value="AfsA_hotdog_dom"/>
</dbReference>
<sequence length="264" mass="29163">MNDRILLVVGDKFAPYIAQKEAITVSQLHGLLSLPVHILGNQERTVLVPGQGIGDMSRQRLLEAASQSSNISGFDFSLWHNLPERASGALSHKAEVCNVLVSMPRQVSAREYELALLIDEDCELMKDHLSGQHVQGMVVIEAARQAMLVVTEAYLMPKSVIDYAFVFNALSVSYSHYAFPISATIRTHITECAVDNPKFLKFAAITSVEQCGRSVAEFTMSFSAMEKSRLVKQERMQSVKAHRQFVAVVASDIAVPEVLIDQAQ</sequence>
<feature type="domain" description="A-factor biosynthesis hotdog" evidence="1">
    <location>
        <begin position="92"/>
        <end position="223"/>
    </location>
</feature>
<name>A0ABV7HKI3_9GAMM</name>
<reference evidence="3" key="1">
    <citation type="journal article" date="2019" name="Int. J. Syst. Evol. Microbiol.">
        <title>The Global Catalogue of Microorganisms (GCM) 10K type strain sequencing project: providing services to taxonomists for standard genome sequencing and annotation.</title>
        <authorList>
            <consortium name="The Broad Institute Genomics Platform"/>
            <consortium name="The Broad Institute Genome Sequencing Center for Infectious Disease"/>
            <person name="Wu L."/>
            <person name="Ma J."/>
        </authorList>
    </citation>
    <scope>NUCLEOTIDE SEQUENCE [LARGE SCALE GENOMIC DNA]</scope>
    <source>
        <strain evidence="3">KCTC 52141</strain>
    </source>
</reference>
<keyword evidence="3" id="KW-1185">Reference proteome</keyword>